<reference evidence="2 3" key="1">
    <citation type="submission" date="2021-03" db="EMBL/GenBank/DDBJ databases">
        <title>Genomic Encyclopedia of Type Strains, Phase IV (KMG-IV): sequencing the most valuable type-strain genomes for metagenomic binning, comparative biology and taxonomic classification.</title>
        <authorList>
            <person name="Goeker M."/>
        </authorList>
    </citation>
    <scope>NUCLEOTIDE SEQUENCE [LARGE SCALE GENOMIC DNA]</scope>
    <source>
        <strain evidence="2 3">DSM 27138</strain>
    </source>
</reference>
<dbReference type="PANTHER" id="PTHR37298">
    <property type="entry name" value="UPF0111 PROTEIN YKAA"/>
    <property type="match status" value="1"/>
</dbReference>
<name>A0ABS4JRJ6_9FIRM</name>
<evidence type="ECO:0000313" key="3">
    <source>
        <dbReference type="Proteomes" id="UP001519289"/>
    </source>
</evidence>
<keyword evidence="3" id="KW-1185">Reference proteome</keyword>
<gene>
    <name evidence="2" type="ORF">J2Z79_001562</name>
</gene>
<proteinExistence type="inferred from homology"/>
<dbReference type="InterPro" id="IPR052912">
    <property type="entry name" value="UPF0111_domain"/>
</dbReference>
<comment type="caution">
    <text evidence="2">The sequence shown here is derived from an EMBL/GenBank/DDBJ whole genome shotgun (WGS) entry which is preliminary data.</text>
</comment>
<organism evidence="2 3">
    <name type="scientific">Symbiobacterium terraclitae</name>
    <dbReference type="NCBI Taxonomy" id="557451"/>
    <lineage>
        <taxon>Bacteria</taxon>
        <taxon>Bacillati</taxon>
        <taxon>Bacillota</taxon>
        <taxon>Clostridia</taxon>
        <taxon>Eubacteriales</taxon>
        <taxon>Symbiobacteriaceae</taxon>
        <taxon>Symbiobacterium</taxon>
    </lineage>
</organism>
<accession>A0ABS4JRJ6</accession>
<dbReference type="InterPro" id="IPR038078">
    <property type="entry name" value="PhoU-like_sf"/>
</dbReference>
<protein>
    <submittedName>
        <fullName evidence="2">Uncharacterized protein Yka (UPF0111/DUF47 family)</fullName>
    </submittedName>
</protein>
<evidence type="ECO:0000256" key="1">
    <source>
        <dbReference type="ARBA" id="ARBA00008591"/>
    </source>
</evidence>
<sequence length="207" mass="23231">MAFSILPRDEQYFVLFQDAAQNMTESARALEDLVRNFTDVEEKADRIRALEARGDEITFQIISRLRRAFVTPFEREDIIAIGRAMDDVVDMIEASAARLASYAVERPTEGACAFAGMIVSASLEIEKIMAQLHRRKVDEIRLPKMAVNRVEAEADGLLRRLVAGLFTGGADPLTVIKWKEIYETLETVTDAQERLANLVEGIILKNA</sequence>
<comment type="similarity">
    <text evidence="1">Belongs to the UPF0111 family.</text>
</comment>
<dbReference type="EMBL" id="JAGGLG010000010">
    <property type="protein sequence ID" value="MBP2018163.1"/>
    <property type="molecule type" value="Genomic_DNA"/>
</dbReference>
<dbReference type="Pfam" id="PF01865">
    <property type="entry name" value="PhoU_div"/>
    <property type="match status" value="1"/>
</dbReference>
<dbReference type="Proteomes" id="UP001519289">
    <property type="component" value="Unassembled WGS sequence"/>
</dbReference>
<evidence type="ECO:0000313" key="2">
    <source>
        <dbReference type="EMBL" id="MBP2018163.1"/>
    </source>
</evidence>
<dbReference type="RefSeq" id="WP_209466298.1">
    <property type="nucleotide sequence ID" value="NZ_JAGGLG010000010.1"/>
</dbReference>
<dbReference type="PANTHER" id="PTHR37298:SF1">
    <property type="entry name" value="UPF0111 PROTEIN YKAA"/>
    <property type="match status" value="1"/>
</dbReference>
<dbReference type="InterPro" id="IPR018445">
    <property type="entry name" value="Put_Phosphate_transp_reg"/>
</dbReference>
<dbReference type="Gene3D" id="1.20.58.220">
    <property type="entry name" value="Phosphate transport system protein phou homolog 2, domain 2"/>
    <property type="match status" value="1"/>
</dbReference>